<comment type="caution">
    <text evidence="2">The sequence shown here is derived from an EMBL/GenBank/DDBJ whole genome shotgun (WGS) entry which is preliminary data.</text>
</comment>
<accession>A0ABT9YLZ1</accession>
<dbReference type="RefSeq" id="WP_306985292.1">
    <property type="nucleotide sequence ID" value="NZ_JAUSUA010000007.1"/>
</dbReference>
<sequence length="329" mass="37423">MNDCFQYETFTGSQTFNAALNRVFGPTPYNFVVVDSFMSESFENFGRDNCLSLFQNVLQRYGAEFTVQSKTVTIKREIGVKTDFQFRWGVNLKGMDKQEDTNNFSTYIEGFGGEEREDGTFPVHEKYTSPNAEIFGIRHADAEYDERRTVPSNMQAYLKRTLIDQPQLSVTVSLAEVTATGYTEGRPTEGDWGFIVYEPMGNFQAEARIAEINEVLDANLDPIDTSVTLSSIRRRMTDTVTRFANTSKKVDRLLNGQGKLPYNVLDDAIKIATEALHSAMTEVVFDNELHLIEKTNSNHRVILNSGGVFLFSRWWSDTCNCYDSCRYRG</sequence>
<evidence type="ECO:0000313" key="2">
    <source>
        <dbReference type="EMBL" id="MDQ0208877.1"/>
    </source>
</evidence>
<feature type="domain" description="Tail spike" evidence="1">
    <location>
        <begin position="5"/>
        <end position="243"/>
    </location>
</feature>
<name>A0ABT9YLZ1_9BACI</name>
<dbReference type="NCBIfam" id="TIGR01665">
    <property type="entry name" value="put_anti_recept"/>
    <property type="match status" value="1"/>
</dbReference>
<dbReference type="Pfam" id="PF06605">
    <property type="entry name" value="Prophage_tail"/>
    <property type="match status" value="1"/>
</dbReference>
<reference evidence="2 3" key="1">
    <citation type="submission" date="2023-07" db="EMBL/GenBank/DDBJ databases">
        <title>Genomic Encyclopedia of Type Strains, Phase IV (KMG-IV): sequencing the most valuable type-strain genomes for metagenomic binning, comparative biology and taxonomic classification.</title>
        <authorList>
            <person name="Goeker M."/>
        </authorList>
    </citation>
    <scope>NUCLEOTIDE SEQUENCE [LARGE SCALE GENOMIC DNA]</scope>
    <source>
        <strain evidence="2 3">DSM 19154</strain>
    </source>
</reference>
<keyword evidence="3" id="KW-1185">Reference proteome</keyword>
<dbReference type="InterPro" id="IPR007119">
    <property type="entry name" value="Phage_tail_spike_N"/>
</dbReference>
<dbReference type="InterPro" id="IPR010572">
    <property type="entry name" value="Tail_dom"/>
</dbReference>
<proteinExistence type="predicted"/>
<dbReference type="Proteomes" id="UP001225034">
    <property type="component" value="Unassembled WGS sequence"/>
</dbReference>
<gene>
    <name evidence="2" type="ORF">J2S05_003701</name>
</gene>
<protein>
    <recommendedName>
        <fullName evidence="1">Tail spike domain-containing protein</fullName>
    </recommendedName>
</protein>
<dbReference type="EMBL" id="JAUSUA010000007">
    <property type="protein sequence ID" value="MDQ0208877.1"/>
    <property type="molecule type" value="Genomic_DNA"/>
</dbReference>
<evidence type="ECO:0000259" key="1">
    <source>
        <dbReference type="Pfam" id="PF06605"/>
    </source>
</evidence>
<organism evidence="2 3">
    <name type="scientific">Alkalicoccobacillus murimartini</name>
    <dbReference type="NCBI Taxonomy" id="171685"/>
    <lineage>
        <taxon>Bacteria</taxon>
        <taxon>Bacillati</taxon>
        <taxon>Bacillota</taxon>
        <taxon>Bacilli</taxon>
        <taxon>Bacillales</taxon>
        <taxon>Bacillaceae</taxon>
        <taxon>Alkalicoccobacillus</taxon>
    </lineage>
</organism>
<dbReference type="Gene3D" id="3.55.50.40">
    <property type="match status" value="1"/>
</dbReference>
<evidence type="ECO:0000313" key="3">
    <source>
        <dbReference type="Proteomes" id="UP001225034"/>
    </source>
</evidence>